<dbReference type="EMBL" id="CP003915">
    <property type="protein sequence ID" value="AHG64885.1"/>
    <property type="molecule type" value="Genomic_DNA"/>
</dbReference>
<gene>
    <name evidence="1" type="ORF">MIM_c28170</name>
</gene>
<dbReference type="KEGG" id="amim:MIM_c28170"/>
<accession>W0PHG0</accession>
<protein>
    <submittedName>
        <fullName evidence="1">Uncharacterized protein</fullName>
    </submittedName>
</protein>
<name>W0PHG0_ADVMD</name>
<reference evidence="1 2" key="1">
    <citation type="journal article" date="2014" name="Microbiology">
        <title>Unravelling the complete genome sequence of Advenella mimigardefordensis strain DPN7T and novel insights in the catabolism of the xenobiotic polythioester precursor 3,3'-dithiodipropionate.</title>
        <authorList>
            <person name="Wubbeler J.H."/>
            <person name="Hiessl S."/>
            <person name="Schuldes J."/>
            <person name="Thurmer A."/>
            <person name="Daniel R."/>
            <person name="Steinbuchel A."/>
        </authorList>
    </citation>
    <scope>NUCLEOTIDE SEQUENCE [LARGE SCALE GENOMIC DNA]</scope>
    <source>
        <strain evidence="2">DSM 17166 / LMG 22922 / DPN7</strain>
    </source>
</reference>
<proteinExistence type="predicted"/>
<sequence>MRQDIANGFIAIELRQIYKLDEALDRNWNSAAAFPQQNRLFRSTND</sequence>
<evidence type="ECO:0000313" key="1">
    <source>
        <dbReference type="EMBL" id="AHG64885.1"/>
    </source>
</evidence>
<dbReference type="Proteomes" id="UP000019095">
    <property type="component" value="Chromosome"/>
</dbReference>
<organism evidence="1 2">
    <name type="scientific">Advenella mimigardefordensis (strain DSM 17166 / LMG 22922 / DPN7)</name>
    <dbReference type="NCBI Taxonomy" id="1247726"/>
    <lineage>
        <taxon>Bacteria</taxon>
        <taxon>Pseudomonadati</taxon>
        <taxon>Pseudomonadota</taxon>
        <taxon>Betaproteobacteria</taxon>
        <taxon>Burkholderiales</taxon>
        <taxon>Alcaligenaceae</taxon>
    </lineage>
</organism>
<dbReference type="PATRIC" id="fig|1247726.3.peg.3096"/>
<dbReference type="AlphaFoldDB" id="W0PHG0"/>
<evidence type="ECO:0000313" key="2">
    <source>
        <dbReference type="Proteomes" id="UP000019095"/>
    </source>
</evidence>
<dbReference type="HOGENOM" id="CLU_3179214_0_0_4"/>
<keyword evidence="2" id="KW-1185">Reference proteome</keyword>